<keyword evidence="3" id="KW-0813">Transport</keyword>
<proteinExistence type="inferred from homology"/>
<dbReference type="SMART" id="SM00079">
    <property type="entry name" value="PBPe"/>
    <property type="match status" value="1"/>
</dbReference>
<keyword evidence="7" id="KW-0406">Ion transport</keyword>
<dbReference type="Proteomes" id="UP000695022">
    <property type="component" value="Unplaced"/>
</dbReference>
<dbReference type="SUPFAM" id="SSF53822">
    <property type="entry name" value="Periplasmic binding protein-like I"/>
    <property type="match status" value="1"/>
</dbReference>
<keyword evidence="6 13" id="KW-1133">Transmembrane helix</keyword>
<dbReference type="InterPro" id="IPR028082">
    <property type="entry name" value="Peripla_BP_I"/>
</dbReference>
<evidence type="ECO:0000313" key="17">
    <source>
        <dbReference type="RefSeq" id="XP_014663842.1"/>
    </source>
</evidence>
<dbReference type="Gene3D" id="1.10.287.70">
    <property type="match status" value="1"/>
</dbReference>
<dbReference type="InterPro" id="IPR019594">
    <property type="entry name" value="Glu/Gly-bd"/>
</dbReference>
<dbReference type="Gene3D" id="3.40.190.10">
    <property type="entry name" value="Periplasmic binding protein-like II"/>
    <property type="match status" value="1"/>
</dbReference>
<name>A0ABM1DV71_PRICU</name>
<gene>
    <name evidence="17" type="primary">LOC106806428</name>
</gene>
<evidence type="ECO:0000256" key="5">
    <source>
        <dbReference type="ARBA" id="ARBA00022692"/>
    </source>
</evidence>
<reference evidence="17" key="1">
    <citation type="submission" date="2025-08" db="UniProtKB">
        <authorList>
            <consortium name="RefSeq"/>
        </authorList>
    </citation>
    <scope>IDENTIFICATION</scope>
</reference>
<evidence type="ECO:0000256" key="9">
    <source>
        <dbReference type="ARBA" id="ARBA00023170"/>
    </source>
</evidence>
<evidence type="ECO:0000256" key="7">
    <source>
        <dbReference type="ARBA" id="ARBA00023065"/>
    </source>
</evidence>
<feature type="transmembrane region" description="Helical" evidence="13">
    <location>
        <begin position="682"/>
        <end position="705"/>
    </location>
</feature>
<keyword evidence="16" id="KW-1185">Reference proteome</keyword>
<dbReference type="SUPFAM" id="SSF53850">
    <property type="entry name" value="Periplasmic binding protein-like II"/>
    <property type="match status" value="1"/>
</dbReference>
<keyword evidence="5 13" id="KW-0812">Transmembrane</keyword>
<keyword evidence="10" id="KW-0325">Glycoprotein</keyword>
<dbReference type="InterPro" id="IPR001508">
    <property type="entry name" value="Iono_Glu_rcpt_met"/>
</dbReference>
<dbReference type="Pfam" id="PF10613">
    <property type="entry name" value="Lig_chan-Glu_bd"/>
    <property type="match status" value="1"/>
</dbReference>
<feature type="transmembrane region" description="Helical" evidence="13">
    <location>
        <begin position="612"/>
        <end position="633"/>
    </location>
</feature>
<dbReference type="SMART" id="SM00918">
    <property type="entry name" value="Lig_chan-Glu_bd"/>
    <property type="match status" value="1"/>
</dbReference>
<organism evidence="16 17">
    <name type="scientific">Priapulus caudatus</name>
    <name type="common">Priapulid worm</name>
    <dbReference type="NCBI Taxonomy" id="37621"/>
    <lineage>
        <taxon>Eukaryota</taxon>
        <taxon>Metazoa</taxon>
        <taxon>Ecdysozoa</taxon>
        <taxon>Scalidophora</taxon>
        <taxon>Priapulida</taxon>
        <taxon>Priapulimorpha</taxon>
        <taxon>Priapulimorphida</taxon>
        <taxon>Priapulidae</taxon>
        <taxon>Priapulus</taxon>
    </lineage>
</organism>
<dbReference type="Pfam" id="PF00060">
    <property type="entry name" value="Lig_chan"/>
    <property type="match status" value="1"/>
</dbReference>
<evidence type="ECO:0000259" key="14">
    <source>
        <dbReference type="SMART" id="SM00079"/>
    </source>
</evidence>
<dbReference type="Gene3D" id="3.40.50.2300">
    <property type="match status" value="2"/>
</dbReference>
<keyword evidence="11" id="KW-1071">Ligand-gated ion channel</keyword>
<evidence type="ECO:0000256" key="3">
    <source>
        <dbReference type="ARBA" id="ARBA00022448"/>
    </source>
</evidence>
<dbReference type="PANTHER" id="PTHR18966">
    <property type="entry name" value="IONOTROPIC GLUTAMATE RECEPTOR"/>
    <property type="match status" value="1"/>
</dbReference>
<evidence type="ECO:0000256" key="6">
    <source>
        <dbReference type="ARBA" id="ARBA00022989"/>
    </source>
</evidence>
<feature type="domain" description="Ionotropic glutamate receptor C-terminal" evidence="14">
    <location>
        <begin position="480"/>
        <end position="677"/>
    </location>
</feature>
<comment type="similarity">
    <text evidence="2">Belongs to the glutamate-gated ion channel (TC 1.A.10.1) family.</text>
</comment>
<evidence type="ECO:0000256" key="4">
    <source>
        <dbReference type="ARBA" id="ARBA00022475"/>
    </source>
</evidence>
<sequence length="732" mass="80729">MLCIKEDCISYDRFRVLSTAIANSVIGHCEQAGWCGIVPPQAVKHVFTTGGFDNIDYSPSSTTAKLALYGTCISIHQHFSSDKQKVENFTDILIPTEMGRKVVRSLPASYTTMDLDVSLSNDEVLHVPALRTNSHPCPASRSVTSIIEEGYSDVLNLVDAFEQLGNPFMEKSGELLDLDQSILMPPEVVDNVRKMYPSPTHFASAALNALEENRWYTFSLIADTTLSSHLFLRVVAGRVGGDDKWNVVNTYFVAQTVDYARVADVLGNSDNRARVFVLYCSKDVLLLVGRYAALHDIYDVVWLWVNRYGEALTREDARGLPPSFLVVSSRGIFPMRKMLAASLRRLADAISASRGLIGSEVAVRGQCCGADDEPVMTDALLPQTVYENLLPSPAAEAGALPAPTLQLTIERLMDGGLLSIEQVNAERVTSSAFPVLSRRYPLWRKLRVVTLRVEPFVFVGGTSDGRTCSTGVVCLQVYTADGATIAAIFHDYANERDGGAPYTVHCCTGFSIDLLRMLSASIGFEYEVYLVSDGRFGTFVQSNWTGAVGDVVSRAADIACSALSLTAARSEVIDFSSPFFRSSYSFLVANRPNNKPNFLAFLAPLGNIHPQLWLVIGLCMVLNALCMTSLEWWGRRLVLPPNNRHVDQFNFGSALMHHWALLFNNTVNTEIPKLWSSKLVSYSWAFVSILVLSSYTAHYAALFAASEMRPEFLGVYDSRMQAEHVGVRTVDE</sequence>
<dbReference type="PRINTS" id="PR00177">
    <property type="entry name" value="NMDARECEPTOR"/>
</dbReference>
<evidence type="ECO:0000313" key="16">
    <source>
        <dbReference type="Proteomes" id="UP000695022"/>
    </source>
</evidence>
<evidence type="ECO:0000256" key="10">
    <source>
        <dbReference type="ARBA" id="ARBA00023180"/>
    </source>
</evidence>
<dbReference type="InterPro" id="IPR015683">
    <property type="entry name" value="Ionotropic_Glu_rcpt"/>
</dbReference>
<accession>A0ABM1DV71</accession>
<comment type="subcellular location">
    <subcellularLocation>
        <location evidence="1">Cell membrane</location>
        <topology evidence="1">Multi-pass membrane protein</topology>
    </subcellularLocation>
</comment>
<keyword evidence="12" id="KW-0407">Ion channel</keyword>
<evidence type="ECO:0000256" key="8">
    <source>
        <dbReference type="ARBA" id="ARBA00023136"/>
    </source>
</evidence>
<evidence type="ECO:0000256" key="13">
    <source>
        <dbReference type="SAM" id="Phobius"/>
    </source>
</evidence>
<feature type="domain" description="Ionotropic glutamate receptor L-glutamate and glycine-binding" evidence="15">
    <location>
        <begin position="501"/>
        <end position="553"/>
    </location>
</feature>
<evidence type="ECO:0000256" key="11">
    <source>
        <dbReference type="ARBA" id="ARBA00023286"/>
    </source>
</evidence>
<dbReference type="InterPro" id="IPR001320">
    <property type="entry name" value="Iontro_rcpt_C"/>
</dbReference>
<dbReference type="RefSeq" id="XP_014663842.1">
    <property type="nucleotide sequence ID" value="XM_014808356.1"/>
</dbReference>
<keyword evidence="4" id="KW-1003">Cell membrane</keyword>
<keyword evidence="9" id="KW-0675">Receptor</keyword>
<keyword evidence="8 13" id="KW-0472">Membrane</keyword>
<protein>
    <submittedName>
        <fullName evidence="17">Glutamate receptor ionotropic, NMDA 3A-like</fullName>
    </submittedName>
</protein>
<evidence type="ECO:0000256" key="2">
    <source>
        <dbReference type="ARBA" id="ARBA00008685"/>
    </source>
</evidence>
<evidence type="ECO:0000256" key="1">
    <source>
        <dbReference type="ARBA" id="ARBA00004651"/>
    </source>
</evidence>
<evidence type="ECO:0000256" key="12">
    <source>
        <dbReference type="ARBA" id="ARBA00023303"/>
    </source>
</evidence>
<dbReference type="GeneID" id="106806428"/>
<evidence type="ECO:0000259" key="15">
    <source>
        <dbReference type="SMART" id="SM00918"/>
    </source>
</evidence>